<dbReference type="EMBL" id="JANFWR010000013">
    <property type="protein sequence ID" value="MCW0399632.1"/>
    <property type="molecule type" value="Genomic_DNA"/>
</dbReference>
<evidence type="ECO:0000256" key="3">
    <source>
        <dbReference type="ARBA" id="ARBA00022676"/>
    </source>
</evidence>
<comment type="function">
    <text evidence="11">Peptidoglycan polymerase that catalyzes glycan chain elongation from lipid-linked precursors.</text>
</comment>
<keyword evidence="6 11" id="KW-0133">Cell shape</keyword>
<keyword evidence="10 11" id="KW-0961">Cell wall biogenesis/degradation</keyword>
<reference evidence="13 14" key="1">
    <citation type="submission" date="2022-06" db="EMBL/GenBank/DDBJ databases">
        <title>Dynamics of rice microbiomes reveals core vertical transmitted seed endophytes.</title>
        <authorList>
            <person name="Liao K."/>
            <person name="Zhang X."/>
        </authorList>
    </citation>
    <scope>NUCLEOTIDE SEQUENCE [LARGE SCALE GENOMIC DNA]</scope>
    <source>
        <strain evidence="13 14">YT10-10-1</strain>
    </source>
</reference>
<dbReference type="GO" id="GO:0016757">
    <property type="term" value="F:glycosyltransferase activity"/>
    <property type="evidence" value="ECO:0007669"/>
    <property type="project" value="UniProtKB-KW"/>
</dbReference>
<dbReference type="EC" id="2.4.99.28" evidence="11"/>
<evidence type="ECO:0000256" key="9">
    <source>
        <dbReference type="ARBA" id="ARBA00023136"/>
    </source>
</evidence>
<evidence type="ECO:0000313" key="14">
    <source>
        <dbReference type="Proteomes" id="UP001320843"/>
    </source>
</evidence>
<keyword evidence="3 11" id="KW-0328">Glycosyltransferase</keyword>
<evidence type="ECO:0000256" key="6">
    <source>
        <dbReference type="ARBA" id="ARBA00022960"/>
    </source>
</evidence>
<dbReference type="Proteomes" id="UP001320843">
    <property type="component" value="Unassembled WGS sequence"/>
</dbReference>
<dbReference type="PANTHER" id="PTHR30400:SF0">
    <property type="entry name" value="BIOSYNTHETIC PEPTIDOGLYCAN TRANSGLYCOSYLASE"/>
    <property type="match status" value="1"/>
</dbReference>
<feature type="transmembrane region" description="Helical" evidence="11">
    <location>
        <begin position="43"/>
        <end position="65"/>
    </location>
</feature>
<organism evidence="13 14">
    <name type="scientific">Xanthomonas sacchari</name>
    <dbReference type="NCBI Taxonomy" id="56458"/>
    <lineage>
        <taxon>Bacteria</taxon>
        <taxon>Pseudomonadati</taxon>
        <taxon>Pseudomonadota</taxon>
        <taxon>Gammaproteobacteria</taxon>
        <taxon>Lysobacterales</taxon>
        <taxon>Lysobacteraceae</taxon>
        <taxon>Xanthomonas</taxon>
    </lineage>
</organism>
<keyword evidence="1 11" id="KW-1003">Cell membrane</keyword>
<comment type="subcellular location">
    <subcellularLocation>
        <location evidence="11">Cell inner membrane</location>
        <topology evidence="11">Single-pass membrane protein</topology>
    </subcellularLocation>
</comment>
<dbReference type="SUPFAM" id="SSF53955">
    <property type="entry name" value="Lysozyme-like"/>
    <property type="match status" value="1"/>
</dbReference>
<keyword evidence="4 11" id="KW-0808">Transferase</keyword>
<accession>A0ABT3DVV0</accession>
<evidence type="ECO:0000256" key="7">
    <source>
        <dbReference type="ARBA" id="ARBA00022984"/>
    </source>
</evidence>
<keyword evidence="14" id="KW-1185">Reference proteome</keyword>
<keyword evidence="8 11" id="KW-1133">Transmembrane helix</keyword>
<evidence type="ECO:0000256" key="4">
    <source>
        <dbReference type="ARBA" id="ARBA00022679"/>
    </source>
</evidence>
<comment type="caution">
    <text evidence="13">The sequence shown here is derived from an EMBL/GenBank/DDBJ whole genome shotgun (WGS) entry which is preliminary data.</text>
</comment>
<sequence length="266" mass="29756">MATAREWIVTVDQIEESIGMGAGRRDASGALPARPRARRWRRWLLLAPLLFVLASVSQVLLLRFVDPPFSAMMLERQLGAWASGDWSYRIAYDWRDTAQIASSLPISLVAAEDQRFPSHHGFDLDAIEKARDHNARGGRLRGASTISQQVAKNLFLWQGRSWLRKGLEAWYTVLIEALWSKQRILEVYANVAEFGDGMYGAQAAARSFWNKDAAQLTPAQSALLAAVLPAPQRYNAARPGPYVQGRANWIQRQTRQLGGPAYLQAP</sequence>
<comment type="similarity">
    <text evidence="11">Belongs to the glycosyltransferase 51 family.</text>
</comment>
<name>A0ABT3DVV0_9XANT</name>
<dbReference type="NCBIfam" id="TIGR02070">
    <property type="entry name" value="mono_pep_trsgly"/>
    <property type="match status" value="1"/>
</dbReference>
<dbReference type="Pfam" id="PF00912">
    <property type="entry name" value="Transgly"/>
    <property type="match status" value="1"/>
</dbReference>
<keyword evidence="2 11" id="KW-0997">Cell inner membrane</keyword>
<comment type="pathway">
    <text evidence="11">Cell wall biogenesis; peptidoglycan biosynthesis.</text>
</comment>
<evidence type="ECO:0000259" key="12">
    <source>
        <dbReference type="Pfam" id="PF00912"/>
    </source>
</evidence>
<evidence type="ECO:0000256" key="5">
    <source>
        <dbReference type="ARBA" id="ARBA00022692"/>
    </source>
</evidence>
<evidence type="ECO:0000256" key="2">
    <source>
        <dbReference type="ARBA" id="ARBA00022519"/>
    </source>
</evidence>
<evidence type="ECO:0000256" key="8">
    <source>
        <dbReference type="ARBA" id="ARBA00022989"/>
    </source>
</evidence>
<keyword evidence="7 11" id="KW-0573">Peptidoglycan synthesis</keyword>
<evidence type="ECO:0000256" key="11">
    <source>
        <dbReference type="HAMAP-Rule" id="MF_00766"/>
    </source>
</evidence>
<evidence type="ECO:0000313" key="13">
    <source>
        <dbReference type="EMBL" id="MCW0399632.1"/>
    </source>
</evidence>
<dbReference type="Gene3D" id="1.10.3810.10">
    <property type="entry name" value="Biosynthetic peptidoglycan transglycosylase-like"/>
    <property type="match status" value="1"/>
</dbReference>
<dbReference type="InterPro" id="IPR011812">
    <property type="entry name" value="Pep_trsgly"/>
</dbReference>
<comment type="catalytic activity">
    <reaction evidence="11">
        <text>[GlcNAc-(1-&gt;4)-Mur2Ac(oyl-L-Ala-gamma-D-Glu-L-Lys-D-Ala-D-Ala)](n)-di-trans,octa-cis-undecaprenyl diphosphate + beta-D-GlcNAc-(1-&gt;4)-Mur2Ac(oyl-L-Ala-gamma-D-Glu-L-Lys-D-Ala-D-Ala)-di-trans,octa-cis-undecaprenyl diphosphate = [GlcNAc-(1-&gt;4)-Mur2Ac(oyl-L-Ala-gamma-D-Glu-L-Lys-D-Ala-D-Ala)](n+1)-di-trans,octa-cis-undecaprenyl diphosphate + di-trans,octa-cis-undecaprenyl diphosphate + H(+)</text>
        <dbReference type="Rhea" id="RHEA:23708"/>
        <dbReference type="Rhea" id="RHEA-COMP:9602"/>
        <dbReference type="Rhea" id="RHEA-COMP:9603"/>
        <dbReference type="ChEBI" id="CHEBI:15378"/>
        <dbReference type="ChEBI" id="CHEBI:58405"/>
        <dbReference type="ChEBI" id="CHEBI:60033"/>
        <dbReference type="ChEBI" id="CHEBI:78435"/>
        <dbReference type="EC" id="2.4.99.28"/>
    </reaction>
</comment>
<keyword evidence="5 11" id="KW-0812">Transmembrane</keyword>
<feature type="domain" description="Glycosyl transferase family 51" evidence="12">
    <location>
        <begin position="93"/>
        <end position="253"/>
    </location>
</feature>
<protein>
    <recommendedName>
        <fullName evidence="11">Biosynthetic peptidoglycan transglycosylase</fullName>
        <ecNumber evidence="11">2.4.99.28</ecNumber>
    </recommendedName>
    <alternativeName>
        <fullName evidence="11">Glycan polymerase</fullName>
    </alternativeName>
    <alternativeName>
        <fullName evidence="11">Peptidoglycan glycosyltransferase MtgA</fullName>
        <shortName evidence="11">PGT</shortName>
    </alternativeName>
</protein>
<dbReference type="InterPro" id="IPR001264">
    <property type="entry name" value="Glyco_trans_51"/>
</dbReference>
<dbReference type="InterPro" id="IPR023346">
    <property type="entry name" value="Lysozyme-like_dom_sf"/>
</dbReference>
<dbReference type="InterPro" id="IPR036950">
    <property type="entry name" value="PBP_transglycosylase"/>
</dbReference>
<evidence type="ECO:0000256" key="10">
    <source>
        <dbReference type="ARBA" id="ARBA00023316"/>
    </source>
</evidence>
<keyword evidence="9 11" id="KW-0472">Membrane</keyword>
<proteinExistence type="inferred from homology"/>
<dbReference type="HAMAP" id="MF_00766">
    <property type="entry name" value="PGT_MtgA"/>
    <property type="match status" value="1"/>
</dbReference>
<dbReference type="PANTHER" id="PTHR30400">
    <property type="entry name" value="MONOFUNCTIONAL BIOSYNTHETIC PEPTIDOGLYCAN TRANSGLYCOSYLASE"/>
    <property type="match status" value="1"/>
</dbReference>
<evidence type="ECO:0000256" key="1">
    <source>
        <dbReference type="ARBA" id="ARBA00022475"/>
    </source>
</evidence>
<gene>
    <name evidence="11" type="primary">mtgA</name>
    <name evidence="13" type="ORF">NB700_002188</name>
</gene>